<feature type="region of interest" description="Disordered" evidence="1">
    <location>
        <begin position="569"/>
        <end position="614"/>
    </location>
</feature>
<keyword evidence="4" id="KW-1185">Reference proteome</keyword>
<feature type="region of interest" description="Disordered" evidence="1">
    <location>
        <begin position="183"/>
        <end position="260"/>
    </location>
</feature>
<dbReference type="PANTHER" id="PTHR18063:SF6">
    <property type="entry name" value="UBIQUITIN CARBOXYL-TERMINAL HYDROLASE"/>
    <property type="match status" value="1"/>
</dbReference>
<evidence type="ECO:0000256" key="1">
    <source>
        <dbReference type="SAM" id="MobiDB-lite"/>
    </source>
</evidence>
<dbReference type="InterPro" id="IPR007518">
    <property type="entry name" value="MINDY"/>
</dbReference>
<dbReference type="PANTHER" id="PTHR18063">
    <property type="entry name" value="NF-E2 INDUCIBLE PROTEIN"/>
    <property type="match status" value="1"/>
</dbReference>
<protein>
    <recommendedName>
        <fullName evidence="2">MINDY deubiquitinase domain-containing protein</fullName>
    </recommendedName>
</protein>
<proteinExistence type="predicted"/>
<dbReference type="GO" id="GO:0071108">
    <property type="term" value="P:protein K48-linked deubiquitination"/>
    <property type="evidence" value="ECO:0007669"/>
    <property type="project" value="TreeGrafter"/>
</dbReference>
<dbReference type="InterPro" id="IPR033979">
    <property type="entry name" value="MINDY_domain"/>
</dbReference>
<dbReference type="AlphaFoldDB" id="A0AAW1Q0Z0"/>
<evidence type="ECO:0000313" key="4">
    <source>
        <dbReference type="Proteomes" id="UP001489004"/>
    </source>
</evidence>
<evidence type="ECO:0000313" key="3">
    <source>
        <dbReference type="EMBL" id="KAK9814351.1"/>
    </source>
</evidence>
<evidence type="ECO:0000259" key="2">
    <source>
        <dbReference type="Pfam" id="PF04424"/>
    </source>
</evidence>
<organism evidence="3 4">
    <name type="scientific">[Myrmecia] bisecta</name>
    <dbReference type="NCBI Taxonomy" id="41462"/>
    <lineage>
        <taxon>Eukaryota</taxon>
        <taxon>Viridiplantae</taxon>
        <taxon>Chlorophyta</taxon>
        <taxon>core chlorophytes</taxon>
        <taxon>Trebouxiophyceae</taxon>
        <taxon>Trebouxiales</taxon>
        <taxon>Trebouxiaceae</taxon>
        <taxon>Myrmecia</taxon>
    </lineage>
</organism>
<feature type="compositionally biased region" description="Low complexity" evidence="1">
    <location>
        <begin position="234"/>
        <end position="253"/>
    </location>
</feature>
<feature type="region of interest" description="Disordered" evidence="1">
    <location>
        <begin position="333"/>
        <end position="421"/>
    </location>
</feature>
<feature type="compositionally biased region" description="Low complexity" evidence="1">
    <location>
        <begin position="581"/>
        <end position="605"/>
    </location>
</feature>
<dbReference type="GO" id="GO:0005829">
    <property type="term" value="C:cytosol"/>
    <property type="evidence" value="ECO:0007669"/>
    <property type="project" value="TreeGrafter"/>
</dbReference>
<dbReference type="Proteomes" id="UP001489004">
    <property type="component" value="Unassembled WGS sequence"/>
</dbReference>
<feature type="compositionally biased region" description="Polar residues" evidence="1">
    <location>
        <begin position="363"/>
        <end position="372"/>
    </location>
</feature>
<name>A0AAW1Q0Z0_9CHLO</name>
<gene>
    <name evidence="3" type="ORF">WJX72_004386</name>
</gene>
<dbReference type="GO" id="GO:0004843">
    <property type="term" value="F:cysteine-type deubiquitinase activity"/>
    <property type="evidence" value="ECO:0007669"/>
    <property type="project" value="InterPro"/>
</dbReference>
<feature type="region of interest" description="Disordered" evidence="1">
    <location>
        <begin position="636"/>
        <end position="686"/>
    </location>
</feature>
<dbReference type="GO" id="GO:1990380">
    <property type="term" value="F:K48-linked deubiquitinase activity"/>
    <property type="evidence" value="ECO:0007669"/>
    <property type="project" value="InterPro"/>
</dbReference>
<sequence>MATLTYKLKTIDFLGRKVPVVLQNENGPCPLLAIANVLLLRNQIELPVNCPEVSQERLISLVAGFLLDSNSEQRLGKQASEEYKANLRQHIADAIARLPKLTTGVDVNVQFHDIRGFEFTDEVAIFDLMDINLVHGWLADPQDTVVAEAIGRSSYNDLVSPVPAGLGTSLQAPIVQILPPTPQTSLASMHHPLPSGDLAAALGTSPRQTKPMHMSPLSSVPMTGTSPSPGELDASGMGMGSALSLASGSQQQALEEEDSQALQEALALSLQLSAQGGDAGITSAHELASADASTVRPAESAAPPHAPDQQADAPQLPLEAQVHSVGSAVAAHLTSQASADPPTVAGTSHVAPGSGGVPEASALPSSRAPTAQDQDRGGPAGAQLEAPLGTQQPSTGPASDPDRMRSPEPSTGSAAESDRGARKQEALLIQHFLESTSSQLTHYGLVRLHEGLKPRELAVFFRNNHFNTIFFHNDHIHILVTDQGYMFEKDVVWERLTAVNGDTEFVSSSFAPFASHASELQDQAATAAQLAQAAFAQVVPPRQPLGTAAGGSAAVDSDADFALALQLQQEEERREEDRRAAAQQAQRAEQQGQQAQQQGKAQPRGTLNTSLGVKMSGAGDRKEALNQVADQKFGKSFEELDGKARQSVGGTVGGQRTADGASDTVNPPAEGIKATGNDGASQKQNS</sequence>
<dbReference type="GO" id="GO:0071944">
    <property type="term" value="C:cell periphery"/>
    <property type="evidence" value="ECO:0007669"/>
    <property type="project" value="TreeGrafter"/>
</dbReference>
<comment type="caution">
    <text evidence="3">The sequence shown here is derived from an EMBL/GenBank/DDBJ whole genome shotgun (WGS) entry which is preliminary data.</text>
</comment>
<reference evidence="3 4" key="1">
    <citation type="journal article" date="2024" name="Nat. Commun.">
        <title>Phylogenomics reveals the evolutionary origins of lichenization in chlorophyte algae.</title>
        <authorList>
            <person name="Puginier C."/>
            <person name="Libourel C."/>
            <person name="Otte J."/>
            <person name="Skaloud P."/>
            <person name="Haon M."/>
            <person name="Grisel S."/>
            <person name="Petersen M."/>
            <person name="Berrin J.G."/>
            <person name="Delaux P.M."/>
            <person name="Dal Grande F."/>
            <person name="Keller J."/>
        </authorList>
    </citation>
    <scope>NUCLEOTIDE SEQUENCE [LARGE SCALE GENOMIC DNA]</scope>
    <source>
        <strain evidence="3 4">SAG 2043</strain>
    </source>
</reference>
<dbReference type="Pfam" id="PF04424">
    <property type="entry name" value="MINDY_DUB"/>
    <property type="match status" value="1"/>
</dbReference>
<dbReference type="EMBL" id="JALJOR010000007">
    <property type="protein sequence ID" value="KAK9814351.1"/>
    <property type="molecule type" value="Genomic_DNA"/>
</dbReference>
<feature type="compositionally biased region" description="Basic and acidic residues" evidence="1">
    <location>
        <begin position="570"/>
        <end position="580"/>
    </location>
</feature>
<feature type="compositionally biased region" description="Polar residues" evidence="1">
    <location>
        <begin position="216"/>
        <end position="228"/>
    </location>
</feature>
<feature type="domain" description="MINDY deubiquitinase" evidence="2">
    <location>
        <begin position="5"/>
        <end position="510"/>
    </location>
</feature>
<feature type="region of interest" description="Disordered" evidence="1">
    <location>
        <begin position="287"/>
        <end position="312"/>
    </location>
</feature>
<accession>A0AAW1Q0Z0</accession>
<dbReference type="GO" id="GO:0016807">
    <property type="term" value="F:cysteine-type carboxypeptidase activity"/>
    <property type="evidence" value="ECO:0007669"/>
    <property type="project" value="TreeGrafter"/>
</dbReference>
<feature type="compositionally biased region" description="Low complexity" evidence="1">
    <location>
        <begin position="301"/>
        <end position="312"/>
    </location>
</feature>